<evidence type="ECO:0000256" key="3">
    <source>
        <dbReference type="ARBA" id="ARBA00022801"/>
    </source>
</evidence>
<keyword evidence="2" id="KW-0479">Metal-binding</keyword>
<comment type="caution">
    <text evidence="6">The sequence shown here is derived from an EMBL/GenBank/DDBJ whole genome shotgun (WGS) entry which is preliminary data.</text>
</comment>
<dbReference type="Gene3D" id="3.30.1120.10">
    <property type="match status" value="1"/>
</dbReference>
<evidence type="ECO:0000259" key="5">
    <source>
        <dbReference type="Pfam" id="PF00884"/>
    </source>
</evidence>
<dbReference type="InterPro" id="IPR006311">
    <property type="entry name" value="TAT_signal"/>
</dbReference>
<evidence type="ECO:0000256" key="2">
    <source>
        <dbReference type="ARBA" id="ARBA00022723"/>
    </source>
</evidence>
<evidence type="ECO:0000256" key="1">
    <source>
        <dbReference type="ARBA" id="ARBA00008779"/>
    </source>
</evidence>
<dbReference type="PANTHER" id="PTHR42693:SF53">
    <property type="entry name" value="ENDO-4-O-SULFATASE"/>
    <property type="match status" value="1"/>
</dbReference>
<feature type="domain" description="Sulfatase N-terminal" evidence="5">
    <location>
        <begin position="38"/>
        <end position="349"/>
    </location>
</feature>
<dbReference type="CDD" id="cd16034">
    <property type="entry name" value="sulfatase_like"/>
    <property type="match status" value="1"/>
</dbReference>
<organism evidence="6 7">
    <name type="scientific">Anaerobaca lacustris</name>
    <dbReference type="NCBI Taxonomy" id="3044600"/>
    <lineage>
        <taxon>Bacteria</taxon>
        <taxon>Pseudomonadati</taxon>
        <taxon>Planctomycetota</taxon>
        <taxon>Phycisphaerae</taxon>
        <taxon>Sedimentisphaerales</taxon>
        <taxon>Anaerobacaceae</taxon>
        <taxon>Anaerobaca</taxon>
    </lineage>
</organism>
<keyword evidence="4" id="KW-0106">Calcium</keyword>
<proteinExistence type="inferred from homology"/>
<dbReference type="GO" id="GO:0046872">
    <property type="term" value="F:metal ion binding"/>
    <property type="evidence" value="ECO:0007669"/>
    <property type="project" value="UniProtKB-KW"/>
</dbReference>
<sequence length="480" mass="53756">MARTEIGRREFLKAVGAGAAGSLLASAAQDRSRGPTRPNLLFVFADQWRAQDAGYAGNADVRTPHLDALARTAVNFRNAVSGCPVCSPYRASLVTGRYPLTHGVFLNDVLLNDDAVSIAQAYSRAGYDTAYIGKWHLDGNHRSAFIPRDRRQGFAFWKALDCTHNYNNSFYYGDEDVKLRWEGYDAIAQTREAQRYIRERATGKPFALFLSWGPPHAPYHTAPEKYRALFDPESLAVRPNVPEADRHKAREVLAGYYAHIAALDDCIGDLVATLSEQRIAENSVFVFTSDHGDMLYSHGHQKKQQPWEESIRVPFLLRYPAALGPGGRTVDMPINTPDIMPTLLGLCGIDVPATVEGTDFSAVVKGQSPVPDSAALISCPSPFGQWSRKIGGREYRGVRTERYTYVRDLDGPWLLYDNIADPYQLTNLVNRPECARLQQRLERLLAEKLAETHDDFRSGWDYIKQWAYEVDDSGTVVYTN</sequence>
<dbReference type="PANTHER" id="PTHR42693">
    <property type="entry name" value="ARYLSULFATASE FAMILY MEMBER"/>
    <property type="match status" value="1"/>
</dbReference>
<keyword evidence="3" id="KW-0378">Hydrolase</keyword>
<keyword evidence="7" id="KW-1185">Reference proteome</keyword>
<dbReference type="AlphaFoldDB" id="A0AAW6TW82"/>
<evidence type="ECO:0000313" key="7">
    <source>
        <dbReference type="Proteomes" id="UP001431776"/>
    </source>
</evidence>
<dbReference type="SUPFAM" id="SSF53649">
    <property type="entry name" value="Alkaline phosphatase-like"/>
    <property type="match status" value="1"/>
</dbReference>
<evidence type="ECO:0000313" key="6">
    <source>
        <dbReference type="EMBL" id="MDI6447751.1"/>
    </source>
</evidence>
<dbReference type="Pfam" id="PF00884">
    <property type="entry name" value="Sulfatase"/>
    <property type="match status" value="1"/>
</dbReference>
<dbReference type="InterPro" id="IPR000917">
    <property type="entry name" value="Sulfatase_N"/>
</dbReference>
<dbReference type="InterPro" id="IPR050738">
    <property type="entry name" value="Sulfatase"/>
</dbReference>
<dbReference type="GO" id="GO:0004065">
    <property type="term" value="F:arylsulfatase activity"/>
    <property type="evidence" value="ECO:0007669"/>
    <property type="project" value="TreeGrafter"/>
</dbReference>
<name>A0AAW6TW82_9BACT</name>
<dbReference type="PROSITE" id="PS51318">
    <property type="entry name" value="TAT"/>
    <property type="match status" value="1"/>
</dbReference>
<dbReference type="InterPro" id="IPR024607">
    <property type="entry name" value="Sulfatase_CS"/>
</dbReference>
<protein>
    <submittedName>
        <fullName evidence="6">Sulfatase</fullName>
    </submittedName>
</protein>
<dbReference type="RefSeq" id="WP_349243163.1">
    <property type="nucleotide sequence ID" value="NZ_JASCXX010000002.1"/>
</dbReference>
<dbReference type="Gene3D" id="3.40.720.10">
    <property type="entry name" value="Alkaline Phosphatase, subunit A"/>
    <property type="match status" value="1"/>
</dbReference>
<gene>
    <name evidence="6" type="ORF">QJ522_01750</name>
</gene>
<evidence type="ECO:0000256" key="4">
    <source>
        <dbReference type="ARBA" id="ARBA00022837"/>
    </source>
</evidence>
<dbReference type="InterPro" id="IPR017850">
    <property type="entry name" value="Alkaline_phosphatase_core_sf"/>
</dbReference>
<dbReference type="Proteomes" id="UP001431776">
    <property type="component" value="Unassembled WGS sequence"/>
</dbReference>
<dbReference type="PROSITE" id="PS00149">
    <property type="entry name" value="SULFATASE_2"/>
    <property type="match status" value="1"/>
</dbReference>
<comment type="similarity">
    <text evidence="1">Belongs to the sulfatase family.</text>
</comment>
<dbReference type="EMBL" id="JASCXX010000002">
    <property type="protein sequence ID" value="MDI6447751.1"/>
    <property type="molecule type" value="Genomic_DNA"/>
</dbReference>
<accession>A0AAW6TW82</accession>
<reference evidence="6" key="1">
    <citation type="submission" date="2023-05" db="EMBL/GenBank/DDBJ databases">
        <title>Anaerotaeda fermentans gen. nov., sp. nov., a novel anaerobic planctomycete of the new family within the order Sedimentisphaerales isolated from Taman Peninsula, Russia.</title>
        <authorList>
            <person name="Khomyakova M.A."/>
            <person name="Merkel A.Y."/>
            <person name="Slobodkin A.I."/>
        </authorList>
    </citation>
    <scope>NUCLEOTIDE SEQUENCE</scope>
    <source>
        <strain evidence="6">M17dextr</strain>
    </source>
</reference>